<dbReference type="InterPro" id="IPR051710">
    <property type="entry name" value="Phosphatase_SH3-domain"/>
</dbReference>
<dbReference type="InterPro" id="IPR029033">
    <property type="entry name" value="His_PPase_superfam"/>
</dbReference>
<dbReference type="WBParaSite" id="PDA_v2.g25097.t1">
    <property type="protein sequence ID" value="PDA_v2.g25097.t1"/>
    <property type="gene ID" value="PDA_v2.g25097"/>
</dbReference>
<organism evidence="2 3">
    <name type="scientific">Panagrolaimus davidi</name>
    <dbReference type="NCBI Taxonomy" id="227884"/>
    <lineage>
        <taxon>Eukaryota</taxon>
        <taxon>Metazoa</taxon>
        <taxon>Ecdysozoa</taxon>
        <taxon>Nematoda</taxon>
        <taxon>Chromadorea</taxon>
        <taxon>Rhabditida</taxon>
        <taxon>Tylenchina</taxon>
        <taxon>Panagrolaimomorpha</taxon>
        <taxon>Panagrolaimoidea</taxon>
        <taxon>Panagrolaimidae</taxon>
        <taxon>Panagrolaimus</taxon>
    </lineage>
</organism>
<feature type="compositionally biased region" description="Polar residues" evidence="1">
    <location>
        <begin position="10"/>
        <end position="23"/>
    </location>
</feature>
<dbReference type="PANTHER" id="PTHR16469">
    <property type="entry name" value="UBIQUITIN-ASSOCIATED AND SH3 DOMAIN-CONTAINING BA-RELATED"/>
    <property type="match status" value="1"/>
</dbReference>
<feature type="region of interest" description="Disordered" evidence="1">
    <location>
        <begin position="117"/>
        <end position="136"/>
    </location>
</feature>
<dbReference type="Pfam" id="PF00300">
    <property type="entry name" value="His_Phos_1"/>
    <property type="match status" value="1"/>
</dbReference>
<protein>
    <submittedName>
        <fullName evidence="3">Uncharacterized protein</fullName>
    </submittedName>
</protein>
<dbReference type="SUPFAM" id="SSF53254">
    <property type="entry name" value="Phosphoglycerate mutase-like"/>
    <property type="match status" value="1"/>
</dbReference>
<dbReference type="InterPro" id="IPR013078">
    <property type="entry name" value="His_Pase_superF_clade-1"/>
</dbReference>
<evidence type="ECO:0000313" key="3">
    <source>
        <dbReference type="WBParaSite" id="PDA_v2.g25097.t1"/>
    </source>
</evidence>
<dbReference type="Proteomes" id="UP000887578">
    <property type="component" value="Unplaced"/>
</dbReference>
<evidence type="ECO:0000256" key="1">
    <source>
        <dbReference type="SAM" id="MobiDB-lite"/>
    </source>
</evidence>
<accession>A0A914Q1M9</accession>
<reference evidence="3" key="1">
    <citation type="submission" date="2022-11" db="UniProtKB">
        <authorList>
            <consortium name="WormBaseParasite"/>
        </authorList>
    </citation>
    <scope>IDENTIFICATION</scope>
</reference>
<feature type="compositionally biased region" description="Polar residues" evidence="1">
    <location>
        <begin position="117"/>
        <end position="129"/>
    </location>
</feature>
<name>A0A914Q1M9_9BILA</name>
<sequence length="355" mass="40333">MPLEKRFEPESTQPFSTSSPSENKQLKTAKSKSPTKSSESESEPEIATSPTQASKKESKKTELKLITAEEKAKPDSNENFLNALFILPFNQRRVIIFRHAERMDRVFPAWIRQSNSNGSYRPYNSNQPSKLPKRQNGLSAYDSDPPITEIGKIVAELSGKSLKKNHTKISAIYSSPAFRCIETAQIIAKESGASDLKIKVENGLFDWCSFYEIPPTFITTSELIDAGYSISKNYRSFVSKETLYKEWDSETKYDYYRRSHDIIHKPVILTSTIGTVIIIGHATTIDSTSRALLELSKSIPPTHILDRLADRYPYCTSVLLEQSNQNGQWRIGKSLLPITFLNQTTKYDKQFLLRK</sequence>
<dbReference type="PANTHER" id="PTHR16469:SF27">
    <property type="entry name" value="UBIQUITIN-ASSOCIATED AND SH3 DOMAIN-CONTAINING BA-RELATED"/>
    <property type="match status" value="1"/>
</dbReference>
<evidence type="ECO:0000313" key="2">
    <source>
        <dbReference type="Proteomes" id="UP000887578"/>
    </source>
</evidence>
<keyword evidence="2" id="KW-1185">Reference proteome</keyword>
<proteinExistence type="predicted"/>
<dbReference type="AlphaFoldDB" id="A0A914Q1M9"/>
<dbReference type="GO" id="GO:0016791">
    <property type="term" value="F:phosphatase activity"/>
    <property type="evidence" value="ECO:0007669"/>
    <property type="project" value="UniProtKB-ARBA"/>
</dbReference>
<dbReference type="Gene3D" id="3.40.50.1240">
    <property type="entry name" value="Phosphoglycerate mutase-like"/>
    <property type="match status" value="1"/>
</dbReference>
<dbReference type="CDD" id="cd07067">
    <property type="entry name" value="HP_PGM_like"/>
    <property type="match status" value="1"/>
</dbReference>
<feature type="region of interest" description="Disordered" evidence="1">
    <location>
        <begin position="1"/>
        <end position="60"/>
    </location>
</feature>